<feature type="transmembrane region" description="Helical" evidence="1">
    <location>
        <begin position="269"/>
        <end position="288"/>
    </location>
</feature>
<organism evidence="2">
    <name type="scientific">Glycine soja</name>
    <name type="common">Wild soybean</name>
    <dbReference type="NCBI Taxonomy" id="3848"/>
    <lineage>
        <taxon>Eukaryota</taxon>
        <taxon>Viridiplantae</taxon>
        <taxon>Streptophyta</taxon>
        <taxon>Embryophyta</taxon>
        <taxon>Tracheophyta</taxon>
        <taxon>Spermatophyta</taxon>
        <taxon>Magnoliopsida</taxon>
        <taxon>eudicotyledons</taxon>
        <taxon>Gunneridae</taxon>
        <taxon>Pentapetalae</taxon>
        <taxon>rosids</taxon>
        <taxon>fabids</taxon>
        <taxon>Fabales</taxon>
        <taxon>Fabaceae</taxon>
        <taxon>Papilionoideae</taxon>
        <taxon>50 kb inversion clade</taxon>
        <taxon>NPAAA clade</taxon>
        <taxon>indigoferoid/millettioid clade</taxon>
        <taxon>Phaseoleae</taxon>
        <taxon>Glycine</taxon>
        <taxon>Glycine subgen. Soja</taxon>
    </lineage>
</organism>
<dbReference type="Gramene" id="XM_028365471.1">
    <property type="protein sequence ID" value="XP_028221272.1"/>
    <property type="gene ID" value="LOC114402795"/>
</dbReference>
<evidence type="ECO:0000313" key="2">
    <source>
        <dbReference type="EMBL" id="KHM99434.1"/>
    </source>
</evidence>
<dbReference type="InterPro" id="IPR005134">
    <property type="entry name" value="UPF0114"/>
</dbReference>
<keyword evidence="1" id="KW-0812">Transmembrane</keyword>
<dbReference type="PANTHER" id="PTHR31721">
    <property type="entry name" value="OS06G0710300 PROTEIN"/>
    <property type="match status" value="1"/>
</dbReference>
<gene>
    <name evidence="3" type="ORF">D0Y65_052939</name>
    <name evidence="2" type="ORF">glysoja_046507</name>
</gene>
<dbReference type="PANTHER" id="PTHR31721:SF3">
    <property type="entry name" value="EXPRESSED PROTEIN"/>
    <property type="match status" value="1"/>
</dbReference>
<keyword evidence="4" id="KW-1185">Reference proteome</keyword>
<evidence type="ECO:0000313" key="4">
    <source>
        <dbReference type="Proteomes" id="UP000289340"/>
    </source>
</evidence>
<evidence type="ECO:0000313" key="3">
    <source>
        <dbReference type="EMBL" id="RZB42163.1"/>
    </source>
</evidence>
<dbReference type="Proteomes" id="UP000053555">
    <property type="component" value="Unassembled WGS sequence"/>
</dbReference>
<keyword evidence="1" id="KW-1133">Transmembrane helix</keyword>
<reference evidence="3 4" key="2">
    <citation type="submission" date="2018-09" db="EMBL/GenBank/DDBJ databases">
        <title>A high-quality reference genome of wild soybean provides a powerful tool to mine soybean genomes.</title>
        <authorList>
            <person name="Xie M."/>
            <person name="Chung C.Y.L."/>
            <person name="Li M.-W."/>
            <person name="Wong F.-L."/>
            <person name="Chan T.-F."/>
            <person name="Lam H.-M."/>
        </authorList>
    </citation>
    <scope>NUCLEOTIDE SEQUENCE [LARGE SCALE GENOMIC DNA]</scope>
    <source>
        <strain evidence="4">cv. W05</strain>
        <tissue evidence="3">Hypocotyl of etiolated seedlings</tissue>
    </source>
</reference>
<evidence type="ECO:0000256" key="1">
    <source>
        <dbReference type="SAM" id="Phobius"/>
    </source>
</evidence>
<protein>
    <submittedName>
        <fullName evidence="2">Uncharacterized protein</fullName>
    </submittedName>
</protein>
<dbReference type="Proteomes" id="UP000289340">
    <property type="component" value="Chromosome 20"/>
</dbReference>
<dbReference type="EMBL" id="QZWG01000020">
    <property type="protein sequence ID" value="RZB42163.1"/>
    <property type="molecule type" value="Genomic_DNA"/>
</dbReference>
<dbReference type="AlphaFoldDB" id="A0A0B2NQU8"/>
<feature type="transmembrane region" description="Helical" evidence="1">
    <location>
        <begin position="126"/>
        <end position="153"/>
    </location>
</feature>
<dbReference type="EMBL" id="KN671661">
    <property type="protein sequence ID" value="KHM99434.1"/>
    <property type="molecule type" value="Genomic_DNA"/>
</dbReference>
<feature type="transmembrane region" description="Helical" evidence="1">
    <location>
        <begin position="173"/>
        <end position="200"/>
    </location>
</feature>
<keyword evidence="1" id="KW-0472">Membrane</keyword>
<name>A0A0B2NQU8_GLYSO</name>
<sequence>MATTTRLLLRSSKPIQLAPSPPSSSSNSLYMKCVRYQNMASLNENHHNIGSVKGERKPVGAVKATIATTNHITTSKPVIQQGLSDLATLIASIRNAVLVFLRTTFVKRKPRNLRPQMLIEKAIIDCRFFTLFAVAGSLIGSVLCFVEGCLLVIESYAHYFHMLSQRLDQGHLVHLLIEAIDSFLMGTALLIFGVGIYVMFVGSSTTSKETQPQLCGSNLLGLFYMKSPPRWVGMQSIAQAKSKIGHAVMMILQVGLLDKFKDIPLVTGLDLACFAAAVLTSSACIFVLSKLHH</sequence>
<proteinExistence type="predicted"/>
<accession>A0A0B2NQU8</accession>
<dbReference type="Pfam" id="PF03350">
    <property type="entry name" value="UPF0114"/>
    <property type="match status" value="1"/>
</dbReference>
<reference evidence="2" key="1">
    <citation type="submission" date="2014-07" db="EMBL/GenBank/DDBJ databases">
        <title>Identification of a novel salt tolerance gene in wild soybean by whole-genome sequencing.</title>
        <authorList>
            <person name="Lam H.-M."/>
            <person name="Qi X."/>
            <person name="Li M.-W."/>
            <person name="Liu X."/>
            <person name="Xie M."/>
            <person name="Ni M."/>
            <person name="Xu X."/>
        </authorList>
    </citation>
    <scope>NUCLEOTIDE SEQUENCE [LARGE SCALE GENOMIC DNA]</scope>
    <source>
        <tissue evidence="2">Root</tissue>
    </source>
</reference>